<dbReference type="InterPro" id="IPR045526">
    <property type="entry name" value="DUF6471"/>
</dbReference>
<evidence type="ECO:0000313" key="2">
    <source>
        <dbReference type="EMBL" id="MFC3120777.1"/>
    </source>
</evidence>
<organism evidence="2 3">
    <name type="scientific">Agaribacter flavus</name>
    <dbReference type="NCBI Taxonomy" id="1902781"/>
    <lineage>
        <taxon>Bacteria</taxon>
        <taxon>Pseudomonadati</taxon>
        <taxon>Pseudomonadota</taxon>
        <taxon>Gammaproteobacteria</taxon>
        <taxon>Alteromonadales</taxon>
        <taxon>Alteromonadaceae</taxon>
        <taxon>Agaribacter</taxon>
    </lineage>
</organism>
<dbReference type="EMBL" id="JBHRSW010000005">
    <property type="protein sequence ID" value="MFC3120777.1"/>
    <property type="molecule type" value="Genomic_DNA"/>
</dbReference>
<proteinExistence type="predicted"/>
<dbReference type="RefSeq" id="WP_376918906.1">
    <property type="nucleotide sequence ID" value="NZ_JBHRSW010000005.1"/>
</dbReference>
<name>A0ABV7FQM2_9ALTE</name>
<evidence type="ECO:0000313" key="3">
    <source>
        <dbReference type="Proteomes" id="UP001595478"/>
    </source>
</evidence>
<feature type="domain" description="DUF6471" evidence="1">
    <location>
        <begin position="11"/>
        <end position="71"/>
    </location>
</feature>
<protein>
    <submittedName>
        <fullName evidence="2">DUF6471 domain-containing protein</fullName>
    </submittedName>
</protein>
<reference evidence="3" key="1">
    <citation type="journal article" date="2019" name="Int. J. Syst. Evol. Microbiol.">
        <title>The Global Catalogue of Microorganisms (GCM) 10K type strain sequencing project: providing services to taxonomists for standard genome sequencing and annotation.</title>
        <authorList>
            <consortium name="The Broad Institute Genomics Platform"/>
            <consortium name="The Broad Institute Genome Sequencing Center for Infectious Disease"/>
            <person name="Wu L."/>
            <person name="Ma J."/>
        </authorList>
    </citation>
    <scope>NUCLEOTIDE SEQUENCE [LARGE SCALE GENOMIC DNA]</scope>
    <source>
        <strain evidence="3">KCTC 52473</strain>
    </source>
</reference>
<dbReference type="Proteomes" id="UP001595478">
    <property type="component" value="Unassembled WGS sequence"/>
</dbReference>
<dbReference type="Pfam" id="PF20075">
    <property type="entry name" value="DUF6471"/>
    <property type="match status" value="1"/>
</dbReference>
<gene>
    <name evidence="2" type="ORF">ACFOHL_04035</name>
</gene>
<accession>A0ABV7FQM2</accession>
<comment type="caution">
    <text evidence="2">The sequence shown here is derived from an EMBL/GenBank/DDBJ whole genome shotgun (WGS) entry which is preliminary data.</text>
</comment>
<sequence>MAQFNSPEMKETIRRIVRAQMIEKGVNYKQLMEKLAALGVSQTESTLRSKVNNASMGAQLFLYIQMALEIEVLDLKHVKDVLSDVKS</sequence>
<evidence type="ECO:0000259" key="1">
    <source>
        <dbReference type="Pfam" id="PF20075"/>
    </source>
</evidence>
<keyword evidence="3" id="KW-1185">Reference proteome</keyword>